<protein>
    <recommendedName>
        <fullName evidence="2">Methyltransferase domain-containing protein</fullName>
    </recommendedName>
</protein>
<keyword evidence="1" id="KW-0732">Signal</keyword>
<feature type="domain" description="Methyltransferase" evidence="2">
    <location>
        <begin position="167"/>
        <end position="323"/>
    </location>
</feature>
<sequence>MRVLLLATGGVQLCMLLCPSCPGAVEFAPEALALRHAALLHSGGGMAACSSSALPSVCTLVLSILLLLQLLVSSIVPRDSSAPDFTVISISSHESGSLDSRVDGRSDSAQELWPNEETAARLRAYADENELNSRQTTDRKLVLQPWASGQPSFSAEVQRLIQFITTPEVNCSRWQGSGESGSAYVGENSEALCLNYWAAGHPCVAYSFSLDGKDAVILESTLSMRCEVHRFDPSTRRKHGSGSGYGSVQHHQAWLDWRRPRTRPHRGVLGTIPRSLVDIMDSLGHSMVHVLWADLESAEWRVLESWVQDGSLKRISQLILTVHLHWAGFEVGGTEAQVVRFWYSVLSALHSSGFRLTHSAPGPGHTVLRQELPNTHSSYKLTWVRMGEQFT</sequence>
<dbReference type="OrthoDB" id="10006218at2759"/>
<dbReference type="EMBL" id="VFJC01000024">
    <property type="protein sequence ID" value="KAB5530930.1"/>
    <property type="molecule type" value="Genomic_DNA"/>
</dbReference>
<dbReference type="Proteomes" id="UP000327468">
    <property type="component" value="Chromosome 23"/>
</dbReference>
<comment type="caution">
    <text evidence="3">The sequence shown here is derived from an EMBL/GenBank/DDBJ whole genome shotgun (WGS) entry which is preliminary data.</text>
</comment>
<organism evidence="3 4">
    <name type="scientific">Pangasianodon hypophthalmus</name>
    <name type="common">Striped catfish</name>
    <name type="synonym">Helicophagus hypophthalmus</name>
    <dbReference type="NCBI Taxonomy" id="310915"/>
    <lineage>
        <taxon>Eukaryota</taxon>
        <taxon>Metazoa</taxon>
        <taxon>Chordata</taxon>
        <taxon>Craniata</taxon>
        <taxon>Vertebrata</taxon>
        <taxon>Euteleostomi</taxon>
        <taxon>Actinopterygii</taxon>
        <taxon>Neopterygii</taxon>
        <taxon>Teleostei</taxon>
        <taxon>Ostariophysi</taxon>
        <taxon>Siluriformes</taxon>
        <taxon>Pangasiidae</taxon>
        <taxon>Pangasianodon</taxon>
    </lineage>
</organism>
<feature type="chain" id="PRO_5024291561" description="Methyltransferase domain-containing protein" evidence="1">
    <location>
        <begin position="17"/>
        <end position="391"/>
    </location>
</feature>
<name>A0A5N5KKW0_PANHP</name>
<evidence type="ECO:0000313" key="3">
    <source>
        <dbReference type="EMBL" id="KAB5530930.1"/>
    </source>
</evidence>
<keyword evidence="4" id="KW-1185">Reference proteome</keyword>
<dbReference type="PANTHER" id="PTHR32026">
    <property type="entry name" value="METHYLTRANSFERASE-LIKE PROTEIN 24"/>
    <property type="match status" value="1"/>
</dbReference>
<evidence type="ECO:0000313" key="4">
    <source>
        <dbReference type="Proteomes" id="UP000327468"/>
    </source>
</evidence>
<accession>A0A5N5KKW0</accession>
<dbReference type="InterPro" id="IPR025714">
    <property type="entry name" value="Methyltranfer_dom"/>
</dbReference>
<proteinExistence type="predicted"/>
<feature type="signal peptide" evidence="1">
    <location>
        <begin position="1"/>
        <end position="16"/>
    </location>
</feature>
<dbReference type="PANTHER" id="PTHR32026:SF23">
    <property type="entry name" value="METHYLTRANSFERASE-LIKE PROTEIN 24"/>
    <property type="match status" value="1"/>
</dbReference>
<reference evidence="3 4" key="1">
    <citation type="submission" date="2019-06" db="EMBL/GenBank/DDBJ databases">
        <title>A chromosome-scale genome assembly of the striped catfish, Pangasianodon hypophthalmus.</title>
        <authorList>
            <person name="Wen M."/>
            <person name="Zahm M."/>
            <person name="Roques C."/>
            <person name="Cabau C."/>
            <person name="Klopp C."/>
            <person name="Donnadieu C."/>
            <person name="Jouanno E."/>
            <person name="Avarre J.-C."/>
            <person name="Campet M."/>
            <person name="Ha T.T.T."/>
            <person name="Dugue R."/>
            <person name="Lampietro C."/>
            <person name="Louis A."/>
            <person name="Herpin A."/>
            <person name="Echchiki A."/>
            <person name="Berthelot C."/>
            <person name="Parey E."/>
            <person name="Roest-Crollius H."/>
            <person name="Braasch I."/>
            <person name="Postlethwait J."/>
            <person name="Bobe J."/>
            <person name="Montfort J."/>
            <person name="Bouchez O."/>
            <person name="Begum T."/>
            <person name="Schartl M."/>
            <person name="Guiguen Y."/>
        </authorList>
    </citation>
    <scope>NUCLEOTIDE SEQUENCE [LARGE SCALE GENOMIC DNA]</scope>
    <source>
        <strain evidence="3 4">Indonesia</strain>
        <tissue evidence="3">Blood</tissue>
    </source>
</reference>
<dbReference type="Pfam" id="PF13383">
    <property type="entry name" value="Methyltransf_22"/>
    <property type="match status" value="1"/>
</dbReference>
<gene>
    <name evidence="3" type="ORF">PHYPO_G00135000</name>
</gene>
<dbReference type="InterPro" id="IPR026913">
    <property type="entry name" value="METTL24"/>
</dbReference>
<evidence type="ECO:0000256" key="1">
    <source>
        <dbReference type="SAM" id="SignalP"/>
    </source>
</evidence>
<evidence type="ECO:0000259" key="2">
    <source>
        <dbReference type="Pfam" id="PF13383"/>
    </source>
</evidence>
<dbReference type="AlphaFoldDB" id="A0A5N5KKW0"/>